<keyword evidence="2" id="KW-1185">Reference proteome</keyword>
<evidence type="ECO:0000313" key="2">
    <source>
        <dbReference type="Proteomes" id="UP001321473"/>
    </source>
</evidence>
<dbReference type="EMBL" id="JARKHS020005406">
    <property type="protein sequence ID" value="KAK8783570.1"/>
    <property type="molecule type" value="Genomic_DNA"/>
</dbReference>
<proteinExistence type="predicted"/>
<protein>
    <submittedName>
        <fullName evidence="1">Uncharacterized protein</fullName>
    </submittedName>
</protein>
<organism evidence="1 2">
    <name type="scientific">Amblyomma americanum</name>
    <name type="common">Lone star tick</name>
    <dbReference type="NCBI Taxonomy" id="6943"/>
    <lineage>
        <taxon>Eukaryota</taxon>
        <taxon>Metazoa</taxon>
        <taxon>Ecdysozoa</taxon>
        <taxon>Arthropoda</taxon>
        <taxon>Chelicerata</taxon>
        <taxon>Arachnida</taxon>
        <taxon>Acari</taxon>
        <taxon>Parasitiformes</taxon>
        <taxon>Ixodida</taxon>
        <taxon>Ixodoidea</taxon>
        <taxon>Ixodidae</taxon>
        <taxon>Amblyomminae</taxon>
        <taxon>Amblyomma</taxon>
    </lineage>
</organism>
<comment type="caution">
    <text evidence="1">The sequence shown here is derived from an EMBL/GenBank/DDBJ whole genome shotgun (WGS) entry which is preliminary data.</text>
</comment>
<gene>
    <name evidence="1" type="ORF">V5799_010067</name>
</gene>
<sequence length="92" mass="10172">MAAARSALEHCGKAKNDVVFGGLFDKRWPRKICGGYFAVVNLPNCGIGRRKLCVRDSSRVIAFAGCGTSCQRFERLSEFVCLSRGLAQWDEI</sequence>
<evidence type="ECO:0000313" key="1">
    <source>
        <dbReference type="EMBL" id="KAK8783570.1"/>
    </source>
</evidence>
<dbReference type="Proteomes" id="UP001321473">
    <property type="component" value="Unassembled WGS sequence"/>
</dbReference>
<accession>A0AAQ4F8P1</accession>
<dbReference type="AlphaFoldDB" id="A0AAQ4F8P1"/>
<reference evidence="1 2" key="1">
    <citation type="journal article" date="2023" name="Arcadia Sci">
        <title>De novo assembly of a long-read Amblyomma americanum tick genome.</title>
        <authorList>
            <person name="Chou S."/>
            <person name="Poskanzer K.E."/>
            <person name="Rollins M."/>
            <person name="Thuy-Boun P.S."/>
        </authorList>
    </citation>
    <scope>NUCLEOTIDE SEQUENCE [LARGE SCALE GENOMIC DNA]</scope>
    <source>
        <strain evidence="1">F_SG_1</strain>
        <tissue evidence="1">Salivary glands</tissue>
    </source>
</reference>
<name>A0AAQ4F8P1_AMBAM</name>